<dbReference type="RefSeq" id="WP_092641512.1">
    <property type="nucleotide sequence ID" value="NZ_FNID01000027.1"/>
</dbReference>
<dbReference type="InterPro" id="IPR018680">
    <property type="entry name" value="DUF2164"/>
</dbReference>
<reference evidence="1 2" key="1">
    <citation type="submission" date="2016-10" db="EMBL/GenBank/DDBJ databases">
        <authorList>
            <person name="de Groot N.N."/>
        </authorList>
    </citation>
    <scope>NUCLEOTIDE SEQUENCE [LARGE SCALE GENOMIC DNA]</scope>
    <source>
        <strain evidence="1 2">CGMCC 1.5012</strain>
    </source>
</reference>
<accession>A0A1H0D7G6</accession>
<dbReference type="OrthoDB" id="573733at2"/>
<dbReference type="Pfam" id="PF09932">
    <property type="entry name" value="DUF2164"/>
    <property type="match status" value="1"/>
</dbReference>
<name>A0A1H0D7G6_9FIRM</name>
<dbReference type="EMBL" id="FNID01000027">
    <property type="protein sequence ID" value="SDN65956.1"/>
    <property type="molecule type" value="Genomic_DNA"/>
</dbReference>
<protein>
    <submittedName>
        <fullName evidence="1">Uncharacterized conserved protein, DUF2164 family</fullName>
    </submittedName>
</protein>
<keyword evidence="2" id="KW-1185">Reference proteome</keyword>
<organism evidence="1 2">
    <name type="scientific">Acetanaerobacterium elongatum</name>
    <dbReference type="NCBI Taxonomy" id="258515"/>
    <lineage>
        <taxon>Bacteria</taxon>
        <taxon>Bacillati</taxon>
        <taxon>Bacillota</taxon>
        <taxon>Clostridia</taxon>
        <taxon>Eubacteriales</taxon>
        <taxon>Oscillospiraceae</taxon>
        <taxon>Acetanaerobacterium</taxon>
    </lineage>
</organism>
<dbReference type="Proteomes" id="UP000199182">
    <property type="component" value="Unassembled WGS sequence"/>
</dbReference>
<gene>
    <name evidence="1" type="ORF">SAMN05192585_1275</name>
</gene>
<sequence>MKNKPDEIKLLEDERRAAVFHLQEYFERELEYELGGLPAEMLLDFILLKIGPSIYNQGIIDAQQYITDRAEEMYGLLK</sequence>
<evidence type="ECO:0000313" key="1">
    <source>
        <dbReference type="EMBL" id="SDN65956.1"/>
    </source>
</evidence>
<evidence type="ECO:0000313" key="2">
    <source>
        <dbReference type="Proteomes" id="UP000199182"/>
    </source>
</evidence>
<dbReference type="AlphaFoldDB" id="A0A1H0D7G6"/>
<proteinExistence type="predicted"/>